<dbReference type="eggNOG" id="COG1579">
    <property type="taxonomic scope" value="Bacteria"/>
</dbReference>
<dbReference type="AlphaFoldDB" id="Q39YN1"/>
<protein>
    <recommendedName>
        <fullName evidence="2">C4-type zinc ribbon domain-containing protein</fullName>
    </recommendedName>
</protein>
<dbReference type="EMBL" id="CP000148">
    <property type="protein sequence ID" value="ABB30643.1"/>
    <property type="molecule type" value="Genomic_DNA"/>
</dbReference>
<dbReference type="InterPro" id="IPR003743">
    <property type="entry name" value="Zf-RING_7"/>
</dbReference>
<dbReference type="Gene3D" id="1.10.287.1490">
    <property type="match status" value="1"/>
</dbReference>
<keyword evidence="1" id="KW-0175">Coiled coil</keyword>
<reference evidence="3 4" key="1">
    <citation type="submission" date="2005-10" db="EMBL/GenBank/DDBJ databases">
        <title>Complete sequence of Geobacter metallireducens GS-15.</title>
        <authorList>
            <consortium name="US DOE Joint Genome Institute"/>
            <person name="Copeland A."/>
            <person name="Lucas S."/>
            <person name="Lapidus A."/>
            <person name="Barry K."/>
            <person name="Detter J.C."/>
            <person name="Glavina T."/>
            <person name="Hammon N."/>
            <person name="Israni S."/>
            <person name="Pitluck S."/>
            <person name="Di Bartolo G."/>
            <person name="Chain P."/>
            <person name="Schmutz J."/>
            <person name="Larimer F."/>
            <person name="Land M."/>
            <person name="Kyrpides N."/>
            <person name="Ivanova N."/>
            <person name="Richardson P."/>
        </authorList>
    </citation>
    <scope>NUCLEOTIDE SEQUENCE [LARGE SCALE GENOMIC DNA]</scope>
    <source>
        <strain evidence="4">ATCC 53774 / DSM 7210 / GS-15</strain>
    </source>
</reference>
<feature type="domain" description="C4-type zinc ribbon" evidence="2">
    <location>
        <begin position="199"/>
        <end position="230"/>
    </location>
</feature>
<feature type="coiled-coil region" evidence="1">
    <location>
        <begin position="25"/>
        <end position="152"/>
    </location>
</feature>
<dbReference type="RefSeq" id="WP_011365662.1">
    <property type="nucleotide sequence ID" value="NC_007517.1"/>
</dbReference>
<sequence>MRKNLFMLEELQELDLKIDGRQGGRQTLLDQMVELDQQVEETRLAVDAKRGELALLEEEKEGLEANLVTEDENIARSEVRQKEIKTQKEYQAVVKEITAARKLKAELEEQILQKSAQAEELTADIAAREADLASLEENMASRKAEIQEGLDRIDRELAADAAAKETTVKAIPASLVKRYLALRERRQGIAIVEARAGNCSGCNMNLPPQLYNSLFRGDDLVLCPHCQRMLFLRQDAQ</sequence>
<dbReference type="Proteomes" id="UP000007073">
    <property type="component" value="Chromosome"/>
</dbReference>
<gene>
    <name evidence="3" type="ordered locus">Gmet_0400</name>
</gene>
<name>Q39YN1_GEOMG</name>
<proteinExistence type="predicted"/>
<dbReference type="HOGENOM" id="CLU_073076_2_2_7"/>
<evidence type="ECO:0000259" key="2">
    <source>
        <dbReference type="Pfam" id="PF02591"/>
    </source>
</evidence>
<organism evidence="3 4">
    <name type="scientific">Geobacter metallireducens (strain ATCC 53774 / DSM 7210 / GS-15)</name>
    <dbReference type="NCBI Taxonomy" id="269799"/>
    <lineage>
        <taxon>Bacteria</taxon>
        <taxon>Pseudomonadati</taxon>
        <taxon>Thermodesulfobacteriota</taxon>
        <taxon>Desulfuromonadia</taxon>
        <taxon>Geobacterales</taxon>
        <taxon>Geobacteraceae</taxon>
        <taxon>Geobacter</taxon>
    </lineage>
</organism>
<dbReference type="STRING" id="269799.Gmet_0400"/>
<dbReference type="Pfam" id="PF02591">
    <property type="entry name" value="Zn_ribbon_9"/>
    <property type="match status" value="1"/>
</dbReference>
<evidence type="ECO:0000313" key="4">
    <source>
        <dbReference type="Proteomes" id="UP000007073"/>
    </source>
</evidence>
<keyword evidence="4" id="KW-1185">Reference proteome</keyword>
<accession>Q39YN1</accession>
<reference evidence="3 4" key="2">
    <citation type="journal article" date="2009" name="BMC Microbiol.">
        <title>The genome sequence of Geobacter metallireducens: features of metabolism, physiology and regulation common and dissimilar to Geobacter sulfurreducens.</title>
        <authorList>
            <person name="Aklujkar M."/>
            <person name="Krushkal J."/>
            <person name="DiBartolo G."/>
            <person name="Lapidus A."/>
            <person name="Land M.L."/>
            <person name="Lovley D.R."/>
        </authorList>
    </citation>
    <scope>NUCLEOTIDE SEQUENCE [LARGE SCALE GENOMIC DNA]</scope>
    <source>
        <strain evidence="4">ATCC 53774 / DSM 7210 / GS-15</strain>
    </source>
</reference>
<dbReference type="KEGG" id="gme:Gmet_0400"/>
<evidence type="ECO:0000313" key="3">
    <source>
        <dbReference type="EMBL" id="ABB30643.1"/>
    </source>
</evidence>
<evidence type="ECO:0000256" key="1">
    <source>
        <dbReference type="SAM" id="Coils"/>
    </source>
</evidence>